<name>A0A4Z2GJY7_9TELE</name>
<gene>
    <name evidence="2" type="ORF">EYF80_036173</name>
</gene>
<evidence type="ECO:0000313" key="2">
    <source>
        <dbReference type="EMBL" id="TNN53599.1"/>
    </source>
</evidence>
<dbReference type="AlphaFoldDB" id="A0A4Z2GJY7"/>
<sequence length="230" mass="23384">MKSVGEGFSGEDEDEPDDPDDEDPDSESEEEESLDDDLRLACFSSFFASRPLRCAVASWFAGPLSSTFLVDSFSLSSDTELVAPAFLGLGTSAVPTVGSFAGAVVSTASGALATPSCFVPFGDSSFSVEDCSPSSRGGGVSEKLRVDDFLTGPAAKAGGVAAAPRPISRPRLDGGSSRALSLSISASLSSVAVALSTLTGSCMWAECAPAKPWLRPGIVGNDACPAVLAV</sequence>
<dbReference type="EMBL" id="SRLO01000511">
    <property type="protein sequence ID" value="TNN53599.1"/>
    <property type="molecule type" value="Genomic_DNA"/>
</dbReference>
<feature type="compositionally biased region" description="Acidic residues" evidence="1">
    <location>
        <begin position="9"/>
        <end position="35"/>
    </location>
</feature>
<feature type="region of interest" description="Disordered" evidence="1">
    <location>
        <begin position="1"/>
        <end position="36"/>
    </location>
</feature>
<comment type="caution">
    <text evidence="2">The sequence shown here is derived from an EMBL/GenBank/DDBJ whole genome shotgun (WGS) entry which is preliminary data.</text>
</comment>
<dbReference type="Proteomes" id="UP000314294">
    <property type="component" value="Unassembled WGS sequence"/>
</dbReference>
<accession>A0A4Z2GJY7</accession>
<evidence type="ECO:0000313" key="3">
    <source>
        <dbReference type="Proteomes" id="UP000314294"/>
    </source>
</evidence>
<keyword evidence="3" id="KW-1185">Reference proteome</keyword>
<evidence type="ECO:0000256" key="1">
    <source>
        <dbReference type="SAM" id="MobiDB-lite"/>
    </source>
</evidence>
<organism evidence="2 3">
    <name type="scientific">Liparis tanakae</name>
    <name type="common">Tanaka's snailfish</name>
    <dbReference type="NCBI Taxonomy" id="230148"/>
    <lineage>
        <taxon>Eukaryota</taxon>
        <taxon>Metazoa</taxon>
        <taxon>Chordata</taxon>
        <taxon>Craniata</taxon>
        <taxon>Vertebrata</taxon>
        <taxon>Euteleostomi</taxon>
        <taxon>Actinopterygii</taxon>
        <taxon>Neopterygii</taxon>
        <taxon>Teleostei</taxon>
        <taxon>Neoteleostei</taxon>
        <taxon>Acanthomorphata</taxon>
        <taxon>Eupercaria</taxon>
        <taxon>Perciformes</taxon>
        <taxon>Cottioidei</taxon>
        <taxon>Cottales</taxon>
        <taxon>Liparidae</taxon>
        <taxon>Liparis</taxon>
    </lineage>
</organism>
<protein>
    <submittedName>
        <fullName evidence="2">Uncharacterized protein</fullName>
    </submittedName>
</protein>
<reference evidence="2 3" key="1">
    <citation type="submission" date="2019-03" db="EMBL/GenBank/DDBJ databases">
        <title>First draft genome of Liparis tanakae, snailfish: a comprehensive survey of snailfish specific genes.</title>
        <authorList>
            <person name="Kim W."/>
            <person name="Song I."/>
            <person name="Jeong J.-H."/>
            <person name="Kim D."/>
            <person name="Kim S."/>
            <person name="Ryu S."/>
            <person name="Song J.Y."/>
            <person name="Lee S.K."/>
        </authorList>
    </citation>
    <scope>NUCLEOTIDE SEQUENCE [LARGE SCALE GENOMIC DNA]</scope>
    <source>
        <tissue evidence="2">Muscle</tissue>
    </source>
</reference>
<proteinExistence type="predicted"/>